<dbReference type="Pfam" id="PF07495">
    <property type="entry name" value="Y_Y_Y"/>
    <property type="match status" value="1"/>
</dbReference>
<evidence type="ECO:0000313" key="7">
    <source>
        <dbReference type="Proteomes" id="UP000548326"/>
    </source>
</evidence>
<dbReference type="InterPro" id="IPR003594">
    <property type="entry name" value="HATPase_dom"/>
</dbReference>
<evidence type="ECO:0000256" key="1">
    <source>
        <dbReference type="ARBA" id="ARBA00022553"/>
    </source>
</evidence>
<dbReference type="GO" id="GO:0000155">
    <property type="term" value="F:phosphorelay sensor kinase activity"/>
    <property type="evidence" value="ECO:0007669"/>
    <property type="project" value="InterPro"/>
</dbReference>
<name>A0A841JGX0_9SPHI</name>
<feature type="domain" description="Two component regulator three Y" evidence="4">
    <location>
        <begin position="670"/>
        <end position="730"/>
    </location>
</feature>
<keyword evidence="1" id="KW-0597">Phosphoprotein</keyword>
<dbReference type="Proteomes" id="UP000548326">
    <property type="component" value="Unassembled WGS sequence"/>
</dbReference>
<gene>
    <name evidence="6" type="ORF">HDF22_004553</name>
</gene>
<dbReference type="Gene3D" id="3.30.565.10">
    <property type="entry name" value="Histidine kinase-like ATPase, C-terminal domain"/>
    <property type="match status" value="1"/>
</dbReference>
<dbReference type="InterPro" id="IPR015943">
    <property type="entry name" value="WD40/YVTN_repeat-like_dom_sf"/>
</dbReference>
<dbReference type="InterPro" id="IPR011110">
    <property type="entry name" value="Reg_prop"/>
</dbReference>
<dbReference type="SUPFAM" id="SSF63829">
    <property type="entry name" value="Calcium-dependent phosphotriesterase"/>
    <property type="match status" value="3"/>
</dbReference>
<dbReference type="SUPFAM" id="SSF55874">
    <property type="entry name" value="ATPase domain of HSP90 chaperone/DNA topoisomerase II/histidine kinase"/>
    <property type="match status" value="1"/>
</dbReference>
<dbReference type="InterPro" id="IPR011712">
    <property type="entry name" value="Sig_transdc_His_kin_sub3_dim/P"/>
</dbReference>
<dbReference type="AlphaFoldDB" id="A0A841JGX0"/>
<feature type="transmembrane region" description="Helical" evidence="2">
    <location>
        <begin position="738"/>
        <end position="759"/>
    </location>
</feature>
<keyword evidence="2" id="KW-0812">Transmembrane</keyword>
<proteinExistence type="predicted"/>
<keyword evidence="6" id="KW-0418">Kinase</keyword>
<dbReference type="Gene3D" id="2.130.10.10">
    <property type="entry name" value="YVTN repeat-like/Quinoprotein amine dehydrogenase"/>
    <property type="match status" value="2"/>
</dbReference>
<dbReference type="GO" id="GO:0016020">
    <property type="term" value="C:membrane"/>
    <property type="evidence" value="ECO:0007669"/>
    <property type="project" value="InterPro"/>
</dbReference>
<feature type="domain" description="Signal transduction histidine kinase subgroup 3 dimerisation and phosphoacceptor" evidence="5">
    <location>
        <begin position="782"/>
        <end position="846"/>
    </location>
</feature>
<dbReference type="Pfam" id="PF02518">
    <property type="entry name" value="HATPase_c"/>
    <property type="match status" value="1"/>
</dbReference>
<evidence type="ECO:0000259" key="3">
    <source>
        <dbReference type="Pfam" id="PF02518"/>
    </source>
</evidence>
<evidence type="ECO:0000256" key="2">
    <source>
        <dbReference type="SAM" id="Phobius"/>
    </source>
</evidence>
<dbReference type="Pfam" id="PF07730">
    <property type="entry name" value="HisKA_3"/>
    <property type="match status" value="1"/>
</dbReference>
<comment type="caution">
    <text evidence="6">The sequence shown here is derived from an EMBL/GenBank/DDBJ whole genome shotgun (WGS) entry which is preliminary data.</text>
</comment>
<organism evidence="6 7">
    <name type="scientific">Mucilaginibacter lappiensis</name>
    <dbReference type="NCBI Taxonomy" id="354630"/>
    <lineage>
        <taxon>Bacteria</taxon>
        <taxon>Pseudomonadati</taxon>
        <taxon>Bacteroidota</taxon>
        <taxon>Sphingobacteriia</taxon>
        <taxon>Sphingobacteriales</taxon>
        <taxon>Sphingobacteriaceae</taxon>
        <taxon>Mucilaginibacter</taxon>
    </lineage>
</organism>
<evidence type="ECO:0000259" key="4">
    <source>
        <dbReference type="Pfam" id="PF07495"/>
    </source>
</evidence>
<dbReference type="InterPro" id="IPR013783">
    <property type="entry name" value="Ig-like_fold"/>
</dbReference>
<dbReference type="Gene3D" id="1.20.5.1930">
    <property type="match status" value="1"/>
</dbReference>
<keyword evidence="2" id="KW-1133">Transmembrane helix</keyword>
<dbReference type="InterPro" id="IPR011123">
    <property type="entry name" value="Y_Y_Y"/>
</dbReference>
<keyword evidence="6" id="KW-0808">Transferase</keyword>
<keyword evidence="2" id="KW-0472">Membrane</keyword>
<dbReference type="Pfam" id="PF07494">
    <property type="entry name" value="Reg_prop"/>
    <property type="match status" value="2"/>
</dbReference>
<dbReference type="RefSeq" id="WP_183589224.1">
    <property type="nucleotide sequence ID" value="NZ_JACHCA010000015.1"/>
</dbReference>
<protein>
    <submittedName>
        <fullName evidence="6">Ligand-binding sensor domain-containing protein/signal transduction histidine kinase</fullName>
    </submittedName>
</protein>
<sequence length="984" mass="111125">MNKYILYMVRVFGCMVFICLMWVFPALGQKYTFAHYDIDDGLIQSQVNRFSMDKDHRLWIATFGGACRFDGKEFLGYSRQNGLPNNYVSTVFSDRAGRVWFGTLDGLAMLHNGKIKNYKPAASQKHNVVTDITQDVNGTIWAVMSYGLFKITDNKMEPVTFDDSSKVTTIAVDKSGRLYAAVYGKGIYAFTRNGWTSSTPFSGKYEQLAVRKMLFDKFDRQKAYLLTWKGLFYTENNQVMPYDPVRMASVKGQLLCIEQDEYKNIWIGTDNGAYCLMDDEVVHYNSSNGLTDISIADIYVDADNNLWLGSLGNGLYRCEGSKYVTFDGTQGLPESKIIMAITKDWNDHIVLGADGGGLIRYDGKKLTNIITAANSKYLAGIQCLYTDKNKTIWIGTSQAGLWQYDQKGFRQIKGSDEIAYHAIMADDNGVIWLATSLGCYYYEKGLLKQLDGVPEYSSSLVSAGRDSLFIGTQNGIVLLVNKKVLQTYNQSFLKNSAILTMIKYHNEILIGTDDRGLFVWDLKNNRLKSYTVNDGLKANTIYSLIADDTDNVWIGTGKGVNQMKFNRAADKFTIINNSGSKEPVFETNQNAILYKDHQVWVATTKSVLVYNTRVQTKSSPPPHIIIENVKLMPQIGRSKDTAFTYLTDGATLTYNQNHLAISFLGIYLKNPTSISYRYKLVGLDSTFCSPVKNNIVEYPMLPPGKYTFRVKAISPDGKVSPDTANFSFEIIPPFYKTLTFQISAVLFFVLIGFGLQNIWQHSKLQRQQAIEAIKQEEKIKIRQQTAEDFHDDLGNKLTRISILSEILNAKIDQSKTDQHGLIDQIKQNAAALYNGTKDILWALDPKSDNLYETLIHIKEIGLELFQDMPVDFEFNKIDDNLKQVKLPMEYSRNITMIYKELLNNALKHAEAGQVILHWAYVDKEVISLRLTDNGKGFSSNTISKGHGMHNIKARAKRINAELLIVSEEGKGTAVELKFRKNVDA</sequence>
<dbReference type="PANTHER" id="PTHR43547">
    <property type="entry name" value="TWO-COMPONENT HISTIDINE KINASE"/>
    <property type="match status" value="1"/>
</dbReference>
<dbReference type="Gene3D" id="2.60.40.10">
    <property type="entry name" value="Immunoglobulins"/>
    <property type="match status" value="1"/>
</dbReference>
<reference evidence="6 7" key="1">
    <citation type="submission" date="2020-08" db="EMBL/GenBank/DDBJ databases">
        <title>Genomic Encyclopedia of Type Strains, Phase IV (KMG-V): Genome sequencing to study the core and pangenomes of soil and plant-associated prokaryotes.</title>
        <authorList>
            <person name="Whitman W."/>
        </authorList>
    </citation>
    <scope>NUCLEOTIDE SEQUENCE [LARGE SCALE GENOMIC DNA]</scope>
    <source>
        <strain evidence="6 7">MP601</strain>
    </source>
</reference>
<dbReference type="CDD" id="cd16917">
    <property type="entry name" value="HATPase_UhpB-NarQ-NarX-like"/>
    <property type="match status" value="1"/>
</dbReference>
<dbReference type="GO" id="GO:0046983">
    <property type="term" value="F:protein dimerization activity"/>
    <property type="evidence" value="ECO:0007669"/>
    <property type="project" value="InterPro"/>
</dbReference>
<dbReference type="PANTHER" id="PTHR43547:SF2">
    <property type="entry name" value="HYBRID SIGNAL TRANSDUCTION HISTIDINE KINASE C"/>
    <property type="match status" value="1"/>
</dbReference>
<dbReference type="EMBL" id="JACHCA010000015">
    <property type="protein sequence ID" value="MBB6130413.1"/>
    <property type="molecule type" value="Genomic_DNA"/>
</dbReference>
<accession>A0A841JGX0</accession>
<evidence type="ECO:0000259" key="5">
    <source>
        <dbReference type="Pfam" id="PF07730"/>
    </source>
</evidence>
<dbReference type="InterPro" id="IPR036890">
    <property type="entry name" value="HATPase_C_sf"/>
</dbReference>
<feature type="domain" description="Histidine kinase/HSP90-like ATPase" evidence="3">
    <location>
        <begin position="893"/>
        <end position="980"/>
    </location>
</feature>
<evidence type="ECO:0000313" key="6">
    <source>
        <dbReference type="EMBL" id="MBB6130413.1"/>
    </source>
</evidence>